<dbReference type="EMBL" id="DTLS01000047">
    <property type="protein sequence ID" value="HGZ59903.1"/>
    <property type="molecule type" value="Genomic_DNA"/>
</dbReference>
<organism evidence="2">
    <name type="scientific">Fervidicoccus fontis</name>
    <dbReference type="NCBI Taxonomy" id="683846"/>
    <lineage>
        <taxon>Archaea</taxon>
        <taxon>Thermoproteota</taxon>
        <taxon>Thermoprotei</taxon>
        <taxon>Fervidicoccales</taxon>
        <taxon>Fervidicoccaceae</taxon>
        <taxon>Fervidicoccus</taxon>
    </lineage>
</organism>
<accession>A0A7J3SKP5</accession>
<reference evidence="2" key="1">
    <citation type="journal article" date="2020" name="mSystems">
        <title>Genome- and Community-Level Interaction Insights into Carbon Utilization and Element Cycling Functions of Hydrothermarchaeota in Hydrothermal Sediment.</title>
        <authorList>
            <person name="Zhou Z."/>
            <person name="Liu Y."/>
            <person name="Xu W."/>
            <person name="Pan J."/>
            <person name="Luo Z.H."/>
            <person name="Li M."/>
        </authorList>
    </citation>
    <scope>NUCLEOTIDE SEQUENCE [LARGE SCALE GENOMIC DNA]</scope>
    <source>
        <strain evidence="2">SpSt-885</strain>
    </source>
</reference>
<keyword evidence="1" id="KW-0175">Coiled coil</keyword>
<protein>
    <recommendedName>
        <fullName evidence="3">CopG family transcriptional regulator</fullName>
    </recommendedName>
</protein>
<feature type="coiled-coil region" evidence="1">
    <location>
        <begin position="81"/>
        <end position="108"/>
    </location>
</feature>
<evidence type="ECO:0008006" key="3">
    <source>
        <dbReference type="Google" id="ProtNLM"/>
    </source>
</evidence>
<dbReference type="AlphaFoldDB" id="A0A7J3SKP5"/>
<gene>
    <name evidence="2" type="ORF">ENW83_01680</name>
</gene>
<name>A0A7J3SKP5_9CREN</name>
<proteinExistence type="predicted"/>
<evidence type="ECO:0000256" key="1">
    <source>
        <dbReference type="SAM" id="Coils"/>
    </source>
</evidence>
<evidence type="ECO:0000313" key="2">
    <source>
        <dbReference type="EMBL" id="HGZ59903.1"/>
    </source>
</evidence>
<comment type="caution">
    <text evidence="2">The sequence shown here is derived from an EMBL/GenBank/DDBJ whole genome shotgun (WGS) entry which is preliminary data.</text>
</comment>
<sequence>MPIVTIKLTDEEFNQLKSKAASKGYETISDYLKSIALSEPKLLPQAEVAQKVQPEEVMPKESLQSILRAVQDMINPFTAKIDELARSIGELRERLDRLEEAIKKLPTQQPAYSYEEKRIGRTASTKKGTAIERLSVEGVVFQSELSWLNNPKAFFEKLKREGAIVIELEKEYVAVDPDFWDKFQERISGMKEKDAAKVAKSLPDKMATLFKKLLSDGKIAYDSAENSWKISI</sequence>